<reference evidence="7" key="2">
    <citation type="submission" date="2025-09" db="UniProtKB">
        <authorList>
            <consortium name="Ensembl"/>
        </authorList>
    </citation>
    <scope>IDENTIFICATION</scope>
</reference>
<dbReference type="STRING" id="205130.ENSMAMP00000030437"/>
<protein>
    <submittedName>
        <fullName evidence="7">TNF superfamily member 14</fullName>
    </submittedName>
</protein>
<dbReference type="AlphaFoldDB" id="A0A3Q3N1J3"/>
<proteinExistence type="inferred from homology"/>
<dbReference type="FunCoup" id="A0A3Q3N1J3">
    <property type="interactions" value="426"/>
</dbReference>
<keyword evidence="5" id="KW-0812">Transmembrane</keyword>
<dbReference type="GO" id="GO:0016020">
    <property type="term" value="C:membrane"/>
    <property type="evidence" value="ECO:0007669"/>
    <property type="project" value="UniProtKB-SubCell"/>
</dbReference>
<dbReference type="RefSeq" id="XP_026181970.1">
    <property type="nucleotide sequence ID" value="XM_026326185.1"/>
</dbReference>
<evidence type="ECO:0000256" key="5">
    <source>
        <dbReference type="SAM" id="Phobius"/>
    </source>
</evidence>
<dbReference type="RefSeq" id="XP_026181971.1">
    <property type="nucleotide sequence ID" value="XM_026326186.1"/>
</dbReference>
<dbReference type="InterPro" id="IPR008983">
    <property type="entry name" value="Tumour_necrosis_fac-like_dom"/>
</dbReference>
<dbReference type="RefSeq" id="XP_026181973.1">
    <property type="nucleotide sequence ID" value="XM_026326188.1"/>
</dbReference>
<dbReference type="PROSITE" id="PS50049">
    <property type="entry name" value="THD_2"/>
    <property type="match status" value="1"/>
</dbReference>
<dbReference type="GO" id="GO:0006955">
    <property type="term" value="P:immune response"/>
    <property type="evidence" value="ECO:0007669"/>
    <property type="project" value="InterPro"/>
</dbReference>
<evidence type="ECO:0000313" key="7">
    <source>
        <dbReference type="Ensembl" id="ENSMAMP00000030437.1"/>
    </source>
</evidence>
<keyword evidence="8" id="KW-1185">Reference proteome</keyword>
<evidence type="ECO:0000313" key="8">
    <source>
        <dbReference type="Proteomes" id="UP000261640"/>
    </source>
</evidence>
<evidence type="ECO:0000256" key="3">
    <source>
        <dbReference type="ARBA" id="ARBA00022514"/>
    </source>
</evidence>
<dbReference type="Ensembl" id="ENSMAMT00000031233.2">
    <property type="protein sequence ID" value="ENSMAMP00000030437.1"/>
    <property type="gene ID" value="ENSMAMG00000020529.2"/>
</dbReference>
<evidence type="ECO:0000256" key="4">
    <source>
        <dbReference type="ARBA" id="ARBA00023136"/>
    </source>
</evidence>
<feature type="domain" description="THD" evidence="6">
    <location>
        <begin position="95"/>
        <end position="228"/>
    </location>
</feature>
<dbReference type="Gene3D" id="2.60.120.40">
    <property type="match status" value="1"/>
</dbReference>
<organism evidence="7 8">
    <name type="scientific">Mastacembelus armatus</name>
    <name type="common">zig-zag eel</name>
    <dbReference type="NCBI Taxonomy" id="205130"/>
    <lineage>
        <taxon>Eukaryota</taxon>
        <taxon>Metazoa</taxon>
        <taxon>Chordata</taxon>
        <taxon>Craniata</taxon>
        <taxon>Vertebrata</taxon>
        <taxon>Euteleostomi</taxon>
        <taxon>Actinopterygii</taxon>
        <taxon>Neopterygii</taxon>
        <taxon>Teleostei</taxon>
        <taxon>Neoteleostei</taxon>
        <taxon>Acanthomorphata</taxon>
        <taxon>Anabantaria</taxon>
        <taxon>Synbranchiformes</taxon>
        <taxon>Mastacembelidae</taxon>
        <taxon>Mastacembelus</taxon>
    </lineage>
</organism>
<dbReference type="GeneTree" id="ENSGT00940000176155"/>
<sequence>MAQDGYPSVFVVDSQNRPPIPPRLNQKRQRTGVAQTILVVLVCAALCGIIIEACFIYRLYQVESTTSASSSKLIGDEDVTTSHINHPRHITPSKPVAHLTDGQDVVHGQQIMAWSVIADPILYEMDYIDKHLVIQKEGYYYVYSKVYFLDNDIFHHSVEMHTKLLFGQSVPLLLSRKYSNGSNMKRSNSYLGGVFHFSKDDAIFVKVSNASKIVRHKSIENIFGAYMI</sequence>
<dbReference type="RefSeq" id="XP_026181974.1">
    <property type="nucleotide sequence ID" value="XM_026326189.1"/>
</dbReference>
<dbReference type="PANTHER" id="PTHR11471:SF34">
    <property type="entry name" value="TUMOR NECROSIS FACTOR LIGAND SUPERFAMILY MEMBER 14"/>
    <property type="match status" value="1"/>
</dbReference>
<dbReference type="SUPFAM" id="SSF49842">
    <property type="entry name" value="TNF-like"/>
    <property type="match status" value="1"/>
</dbReference>
<dbReference type="OrthoDB" id="6072476at2759"/>
<keyword evidence="4 5" id="KW-0472">Membrane</keyword>
<dbReference type="GO" id="GO:0005164">
    <property type="term" value="F:tumor necrosis factor receptor binding"/>
    <property type="evidence" value="ECO:0007669"/>
    <property type="project" value="InterPro"/>
</dbReference>
<comment type="similarity">
    <text evidence="2">Belongs to the tumor necrosis factor family.</text>
</comment>
<dbReference type="Pfam" id="PF00229">
    <property type="entry name" value="TNF"/>
    <property type="match status" value="1"/>
</dbReference>
<name>A0A3Q3N1J3_9TELE</name>
<dbReference type="Proteomes" id="UP000261640">
    <property type="component" value="Unplaced"/>
</dbReference>
<evidence type="ECO:0000256" key="1">
    <source>
        <dbReference type="ARBA" id="ARBA00004370"/>
    </source>
</evidence>
<dbReference type="InterPro" id="IPR006052">
    <property type="entry name" value="TNF_dom"/>
</dbReference>
<reference evidence="7" key="1">
    <citation type="submission" date="2025-08" db="UniProtKB">
        <authorList>
            <consortium name="Ensembl"/>
        </authorList>
    </citation>
    <scope>IDENTIFICATION</scope>
</reference>
<evidence type="ECO:0000259" key="6">
    <source>
        <dbReference type="PROSITE" id="PS50049"/>
    </source>
</evidence>
<dbReference type="InParanoid" id="A0A3Q3N1J3"/>
<feature type="transmembrane region" description="Helical" evidence="5">
    <location>
        <begin position="37"/>
        <end position="60"/>
    </location>
</feature>
<dbReference type="PANTHER" id="PTHR11471">
    <property type="entry name" value="TUMOR NECROSIS FACTOR FAMILY MEMBER"/>
    <property type="match status" value="1"/>
</dbReference>
<evidence type="ECO:0000256" key="2">
    <source>
        <dbReference type="ARBA" id="ARBA00008670"/>
    </source>
</evidence>
<comment type="subcellular location">
    <subcellularLocation>
        <location evidence="1">Membrane</location>
    </subcellularLocation>
</comment>
<dbReference type="GeneID" id="113141645"/>
<dbReference type="SMART" id="SM00207">
    <property type="entry name" value="TNF"/>
    <property type="match status" value="1"/>
</dbReference>
<keyword evidence="3" id="KW-0202">Cytokine</keyword>
<dbReference type="GO" id="GO:0005125">
    <property type="term" value="F:cytokine activity"/>
    <property type="evidence" value="ECO:0007669"/>
    <property type="project" value="UniProtKB-KW"/>
</dbReference>
<keyword evidence="5" id="KW-1133">Transmembrane helix</keyword>
<dbReference type="GO" id="GO:0005615">
    <property type="term" value="C:extracellular space"/>
    <property type="evidence" value="ECO:0007669"/>
    <property type="project" value="UniProtKB-KW"/>
</dbReference>
<accession>A0A3Q3N1J3</accession>
<dbReference type="CTD" id="8740"/>